<dbReference type="Pfam" id="PF13487">
    <property type="entry name" value="HD_5"/>
    <property type="match status" value="1"/>
</dbReference>
<dbReference type="Gene3D" id="3.30.70.270">
    <property type="match status" value="1"/>
</dbReference>
<comment type="caution">
    <text evidence="5">The sequence shown here is derived from an EMBL/GenBank/DDBJ whole genome shotgun (WGS) entry which is preliminary data.</text>
</comment>
<dbReference type="SMART" id="SM00471">
    <property type="entry name" value="HDc"/>
    <property type="match status" value="1"/>
</dbReference>
<dbReference type="PROSITE" id="PS50112">
    <property type="entry name" value="PAS"/>
    <property type="match status" value="2"/>
</dbReference>
<evidence type="ECO:0000259" key="2">
    <source>
        <dbReference type="PROSITE" id="PS50112"/>
    </source>
</evidence>
<evidence type="ECO:0000256" key="1">
    <source>
        <dbReference type="SAM" id="Phobius"/>
    </source>
</evidence>
<dbReference type="NCBIfam" id="TIGR00254">
    <property type="entry name" value="GGDEF"/>
    <property type="match status" value="1"/>
</dbReference>
<keyword evidence="6" id="KW-1185">Reference proteome</keyword>
<accession>A0ABQ6YYE7</accession>
<organism evidence="5 6">
    <name type="scientific">Candidatus Enterococcus willemsii</name>
    <dbReference type="NCBI Taxonomy" id="1857215"/>
    <lineage>
        <taxon>Bacteria</taxon>
        <taxon>Bacillati</taxon>
        <taxon>Bacillota</taxon>
        <taxon>Bacilli</taxon>
        <taxon>Lactobacillales</taxon>
        <taxon>Enterococcaceae</taxon>
        <taxon>Enterococcus</taxon>
    </lineage>
</organism>
<evidence type="ECO:0000313" key="5">
    <source>
        <dbReference type="EMBL" id="KAF1302853.1"/>
    </source>
</evidence>
<feature type="domain" description="GGDEF" evidence="3">
    <location>
        <begin position="614"/>
        <end position="743"/>
    </location>
</feature>
<dbReference type="CDD" id="cd01949">
    <property type="entry name" value="GGDEF"/>
    <property type="match status" value="1"/>
</dbReference>
<protein>
    <recommendedName>
        <fullName evidence="7">Diguanylate cyclase</fullName>
    </recommendedName>
</protein>
<name>A0ABQ6YYE7_9ENTE</name>
<dbReference type="InterPro" id="IPR029787">
    <property type="entry name" value="Nucleotide_cyclase"/>
</dbReference>
<dbReference type="SUPFAM" id="SSF109604">
    <property type="entry name" value="HD-domain/PDEase-like"/>
    <property type="match status" value="1"/>
</dbReference>
<feature type="domain" description="HD-GYP" evidence="4">
    <location>
        <begin position="734"/>
        <end position="922"/>
    </location>
</feature>
<dbReference type="RefSeq" id="WP_161902511.1">
    <property type="nucleotide sequence ID" value="NZ_MAEL01000045.1"/>
</dbReference>
<dbReference type="PANTHER" id="PTHR43155">
    <property type="entry name" value="CYCLIC DI-GMP PHOSPHODIESTERASE PA4108-RELATED"/>
    <property type="match status" value="1"/>
</dbReference>
<dbReference type="Gene3D" id="1.10.3210.10">
    <property type="entry name" value="Hypothetical protein af1432"/>
    <property type="match status" value="1"/>
</dbReference>
<dbReference type="InterPro" id="IPR035965">
    <property type="entry name" value="PAS-like_dom_sf"/>
</dbReference>
<dbReference type="EMBL" id="MAEL01000045">
    <property type="protein sequence ID" value="KAF1302853.1"/>
    <property type="molecule type" value="Genomic_DNA"/>
</dbReference>
<dbReference type="Gene3D" id="3.30.450.20">
    <property type="entry name" value="PAS domain"/>
    <property type="match status" value="3"/>
</dbReference>
<dbReference type="SUPFAM" id="SSF55073">
    <property type="entry name" value="Nucleotide cyclase"/>
    <property type="match status" value="1"/>
</dbReference>
<keyword evidence="1" id="KW-0812">Transmembrane</keyword>
<feature type="domain" description="PAS" evidence="2">
    <location>
        <begin position="456"/>
        <end position="529"/>
    </location>
</feature>
<proteinExistence type="predicted"/>
<gene>
    <name evidence="5" type="ORF">BAU17_11595</name>
</gene>
<dbReference type="InterPro" id="IPR037522">
    <property type="entry name" value="HD_GYP_dom"/>
</dbReference>
<dbReference type="PROSITE" id="PS51832">
    <property type="entry name" value="HD_GYP"/>
    <property type="match status" value="1"/>
</dbReference>
<dbReference type="InterPro" id="IPR000160">
    <property type="entry name" value="GGDEF_dom"/>
</dbReference>
<dbReference type="Pfam" id="PF00990">
    <property type="entry name" value="GGDEF"/>
    <property type="match status" value="1"/>
</dbReference>
<dbReference type="Proteomes" id="UP000782705">
    <property type="component" value="Unassembled WGS sequence"/>
</dbReference>
<keyword evidence="1" id="KW-0472">Membrane</keyword>
<dbReference type="NCBIfam" id="TIGR00229">
    <property type="entry name" value="sensory_box"/>
    <property type="match status" value="2"/>
</dbReference>
<dbReference type="PANTHER" id="PTHR43155:SF2">
    <property type="entry name" value="CYCLIC DI-GMP PHOSPHODIESTERASE PA4108"/>
    <property type="match status" value="1"/>
</dbReference>
<dbReference type="CDD" id="cd00077">
    <property type="entry name" value="HDc"/>
    <property type="match status" value="1"/>
</dbReference>
<evidence type="ECO:0000259" key="4">
    <source>
        <dbReference type="PROSITE" id="PS51832"/>
    </source>
</evidence>
<dbReference type="CDD" id="cd00130">
    <property type="entry name" value="PAS"/>
    <property type="match status" value="2"/>
</dbReference>
<evidence type="ECO:0000259" key="3">
    <source>
        <dbReference type="PROSITE" id="PS50887"/>
    </source>
</evidence>
<evidence type="ECO:0000313" key="6">
    <source>
        <dbReference type="Proteomes" id="UP000782705"/>
    </source>
</evidence>
<dbReference type="SMART" id="SM00091">
    <property type="entry name" value="PAS"/>
    <property type="match status" value="2"/>
</dbReference>
<keyword evidence="1" id="KW-1133">Transmembrane helix</keyword>
<feature type="domain" description="PAS" evidence="2">
    <location>
        <begin position="333"/>
        <end position="379"/>
    </location>
</feature>
<dbReference type="SMART" id="SM00267">
    <property type="entry name" value="GGDEF"/>
    <property type="match status" value="1"/>
</dbReference>
<dbReference type="InterPro" id="IPR003607">
    <property type="entry name" value="HD/PDEase_dom"/>
</dbReference>
<feature type="transmembrane region" description="Helical" evidence="1">
    <location>
        <begin position="20"/>
        <end position="40"/>
    </location>
</feature>
<dbReference type="InterPro" id="IPR043128">
    <property type="entry name" value="Rev_trsase/Diguanyl_cyclase"/>
</dbReference>
<feature type="transmembrane region" description="Helical" evidence="1">
    <location>
        <begin position="297"/>
        <end position="318"/>
    </location>
</feature>
<reference evidence="5 6" key="1">
    <citation type="submission" date="2016-06" db="EMBL/GenBank/DDBJ databases">
        <title>Four novel species of enterococci isolated from chicken manure.</title>
        <authorList>
            <person name="Van Tyne D."/>
        </authorList>
    </citation>
    <scope>NUCLEOTIDE SEQUENCE [LARGE SCALE GENOMIC DNA]</scope>
    <source>
        <strain evidence="5 6">CU12B</strain>
    </source>
</reference>
<dbReference type="PROSITE" id="PS50887">
    <property type="entry name" value="GGDEF"/>
    <property type="match status" value="1"/>
</dbReference>
<evidence type="ECO:0008006" key="7">
    <source>
        <dbReference type="Google" id="ProtNLM"/>
    </source>
</evidence>
<dbReference type="SUPFAM" id="SSF55785">
    <property type="entry name" value="PYP-like sensor domain (PAS domain)"/>
    <property type="match status" value="2"/>
</dbReference>
<dbReference type="InterPro" id="IPR000014">
    <property type="entry name" value="PAS"/>
</dbReference>
<sequence>MQKLRRKMKPLLRLGRKESIYFMVFCLFIFVVSISLLFVYEKKRLNKEYNTIIEETLTENLHHDVQGLKLSLDSVKKELMVAMNMFEDNQSDELKAFLAHQNQLNPSRRILYQKLEKQTDILQIIPAGTKAELARLREGQIVFSHPIYNEATNGHVINVVAPLMDDGKTHGFLYSQVDLSALLSKHMTNDTYKNVQSSIIDNQGVILYTSESKAAKETGNLYEVFPDLVIGKKDREQIHAMIDDEKKVSSVIFNRKNTSYFVSAMPITINDWYLVLSVRGSDVLLRSATIFKEIVRISIVAILITLSVACIVFLQLLFSNRRLEIEQIRNKRYASRLQAMFSQNNVLSTAIDIKTRRIIDVNDALTNYFGYPREEMIGKEISHFNLVERKVLDVQFEKMKKSSTEFLAVPHRLSDGSIKLLDVSTSVIDDGVEKFLYVILFDSTDREWYRSELFKEKEFLRITLNSIGDGVVTTDNQGRITGLNSVAEKLIGWSTEEVENQYFTDIVHLQNENTGEITSNPIQKVLSTGKTIGLANHTELINRYSEVIPITNSFAPIQSERGKTFGVVMVFHDMRLEKEHHRQIEFLSYYDELTGLFNRKYMENAIVKLAKKQESLAVIMIDVNGLKISNDIFGHETGDLVLKKVATILEETCSSRDLIARWGGDEFVILMKGKLLQDAENLVKQLKDITVFIEGSNLPLSLSFGCACTDSQTSIAMALQDAEKNMYQQKLLNGKSYRNAIISTLLATLYEKSNETEEHSKRLEEYCLAIGQRLQLSSKELDELSLLALLHDIGKVGIDANILKKPSALTDEEWVEMKRHPEVGYRIAQETADLESVADLILAHHERWDGKGYPHQLKGEEIPLACRILSVVDSFDAMTNDRVYRQAMTTEEAVAEIKRSSGTQFDPKIVEHFIHVLEERKE</sequence>
<dbReference type="Pfam" id="PF00989">
    <property type="entry name" value="PAS"/>
    <property type="match status" value="2"/>
</dbReference>
<dbReference type="InterPro" id="IPR013767">
    <property type="entry name" value="PAS_fold"/>
</dbReference>